<gene>
    <name evidence="2" type="ordered locus">LOC_Os12g10470</name>
</gene>
<evidence type="ECO:0000259" key="1">
    <source>
        <dbReference type="Pfam" id="PF11835"/>
    </source>
</evidence>
<evidence type="ECO:0000313" key="2">
    <source>
        <dbReference type="EMBL" id="ABA96129.1"/>
    </source>
</evidence>
<feature type="domain" description="PTBP1-like RNA recognition motif 2" evidence="1">
    <location>
        <begin position="182"/>
        <end position="270"/>
    </location>
</feature>
<sequence length="831" mass="92049">MDFVFAGKSATAVVIVDLIKKASAYLDTDCMSDRLQPSRDKLYQDLQMVLDVILPNQPQDLDRLIALALRDAFEELKDAIDEHVYYKVREKAKERERLVRADQVSTLKRIGEGIKALERVIAEASGLPLMDRDNMVSEPTIRGIPGQEARWMTHSGSSDVQRLDPSIGGGCTGGSCQVFGEMPSWLGAGAGAALHVQVSQVLYPVTSEVLHQVYNGYGAVAVQVLATSCWGVEALVWFRSSCDTERARSDTNEHNIYDGCCLLDVQHTQSFPGNGANVIPTKCSTLGPSYATTTSGAKSIPAATERVFLATKASLAPSTSSTTMTAPAPSTETKDVGAGMDKAVLKSEETTQDLYTKMMAMIDKLLETCRDTKEDYTMSVDSNGDAAAQCINIDPVPILLEVSNEANSTQLVNTNKLCLVKVKSTKDLKKRKKEKVDGDAGGMVTDDCVAFTNVDTKLISVFRPFRDLDIINQGSEGVVVKLLQPWPPPTQAEVKAKKKVLNLYGQKPEVQIIVTVCSVSKATIKGLQLLGERMLQEEQLKCEVVKSNWYSFSNLLVGDIMDIALPMQSLRQVILSYGLAQSQNENSVIQEAMSYCQFKFSANYVMSPSQWRKDIVDSPTNKGFHFQEMLKQQIDGVDKRLLYYHQISTVFCSVSKDVVYDVTWTPIVPSKWIHGVAIGRIGLLSTFALMHFLEAWTMQLATKLGVIKFGLDKLPNHSVGSIMAMALLLAQSLEDRFIEWEFVHSDKILQEQVQPPLATESPMRVSWDPGVSDASAWGQAEIYGGRNVMDRLVSNQITKQQEFHHEQLFSQQCYFWRWKMGKYRGLEGSGS</sequence>
<dbReference type="InterPro" id="IPR021790">
    <property type="entry name" value="PTBP1-like_RRM2"/>
</dbReference>
<dbReference type="EMBL" id="DP000011">
    <property type="protein sequence ID" value="ABA96129.1"/>
    <property type="molecule type" value="Genomic_DNA"/>
</dbReference>
<proteinExistence type="predicted"/>
<dbReference type="CDD" id="cd12422">
    <property type="entry name" value="RRM2_PTBP1_hnRNPL_like"/>
    <property type="match status" value="1"/>
</dbReference>
<dbReference type="GO" id="GO:0003676">
    <property type="term" value="F:nucleic acid binding"/>
    <property type="evidence" value="ECO:0007669"/>
    <property type="project" value="InterPro"/>
</dbReference>
<reference evidence="2" key="2">
    <citation type="submission" date="2005-04" db="EMBL/GenBank/DDBJ databases">
        <authorList>
            <person name="Buell C.R."/>
            <person name="Wing R.A."/>
            <person name="McCombie W.A."/>
            <person name="Ouyang S."/>
        </authorList>
    </citation>
    <scope>NUCLEOTIDE SEQUENCE</scope>
</reference>
<reference evidence="2" key="1">
    <citation type="journal article" date="2005" name="BMC Biol.">
        <title>The sequence of rice chromosomes 11 and 12, rich in disease resistance genes and recent gene duplications.</title>
        <authorList>
            <consortium name="The rice chromosomes 11 and 12 sequencing consortia"/>
        </authorList>
    </citation>
    <scope>NUCLEOTIDE SEQUENCE [LARGE SCALE GENOMIC DNA]</scope>
</reference>
<accession>Q2QW60</accession>
<dbReference type="InterPro" id="IPR012677">
    <property type="entry name" value="Nucleotide-bd_a/b_plait_sf"/>
</dbReference>
<protein>
    <recommendedName>
        <fullName evidence="1">PTBP1-like RNA recognition motif 2 domain-containing protein</fullName>
    </recommendedName>
</protein>
<reference evidence="2" key="3">
    <citation type="submission" date="2006-01" db="EMBL/GenBank/DDBJ databases">
        <authorList>
            <person name="Buell R."/>
        </authorList>
    </citation>
    <scope>NUCLEOTIDE SEQUENCE</scope>
</reference>
<dbReference type="AlphaFoldDB" id="Q2QW60"/>
<dbReference type="Pfam" id="PF11835">
    <property type="entry name" value="RRM_8"/>
    <property type="match status" value="1"/>
</dbReference>
<dbReference type="InterPro" id="IPR035979">
    <property type="entry name" value="RBD_domain_sf"/>
</dbReference>
<dbReference type="Gene3D" id="3.30.70.330">
    <property type="match status" value="1"/>
</dbReference>
<dbReference type="SUPFAM" id="SSF54928">
    <property type="entry name" value="RNA-binding domain, RBD"/>
    <property type="match status" value="1"/>
</dbReference>
<organism evidence="2">
    <name type="scientific">Oryza sativa subsp. japonica</name>
    <name type="common">Rice</name>
    <dbReference type="NCBI Taxonomy" id="39947"/>
    <lineage>
        <taxon>Eukaryota</taxon>
        <taxon>Viridiplantae</taxon>
        <taxon>Streptophyta</taxon>
        <taxon>Embryophyta</taxon>
        <taxon>Tracheophyta</taxon>
        <taxon>Spermatophyta</taxon>
        <taxon>Magnoliopsida</taxon>
        <taxon>Liliopsida</taxon>
        <taxon>Poales</taxon>
        <taxon>Poaceae</taxon>
        <taxon>BOP clade</taxon>
        <taxon>Oryzoideae</taxon>
        <taxon>Oryzeae</taxon>
        <taxon>Oryzinae</taxon>
        <taxon>Oryza</taxon>
        <taxon>Oryza sativa</taxon>
    </lineage>
</organism>
<name>Q2QW60_ORYSJ</name>